<keyword evidence="3" id="KW-1185">Reference proteome</keyword>
<organism evidence="2 3">
    <name type="scientific">Pollutimonas subterranea</name>
    <dbReference type="NCBI Taxonomy" id="2045210"/>
    <lineage>
        <taxon>Bacteria</taxon>
        <taxon>Pseudomonadati</taxon>
        <taxon>Pseudomonadota</taxon>
        <taxon>Betaproteobacteria</taxon>
        <taxon>Burkholderiales</taxon>
        <taxon>Alcaligenaceae</taxon>
        <taxon>Pollutimonas</taxon>
    </lineage>
</organism>
<dbReference type="Proteomes" id="UP000234190">
    <property type="component" value="Unassembled WGS sequence"/>
</dbReference>
<name>A0A2N4UA58_9BURK</name>
<evidence type="ECO:0000313" key="2">
    <source>
        <dbReference type="EMBL" id="PLC51912.1"/>
    </source>
</evidence>
<protein>
    <recommendedName>
        <fullName evidence="4">Beta-barrel assembly machine subunit BamE</fullName>
    </recommendedName>
</protein>
<evidence type="ECO:0008006" key="4">
    <source>
        <dbReference type="Google" id="ProtNLM"/>
    </source>
</evidence>
<dbReference type="EMBL" id="PDNW01000001">
    <property type="protein sequence ID" value="PLC51912.1"/>
    <property type="molecule type" value="Genomic_DNA"/>
</dbReference>
<reference evidence="2 3" key="1">
    <citation type="submission" date="2017-10" db="EMBL/GenBank/DDBJ databases">
        <title>Two draft genome sequences of Pusillimonas sp. strains isolated from a nitrate- and radionuclide-contaminated groundwater in Russia.</title>
        <authorList>
            <person name="Grouzdev D.S."/>
            <person name="Tourova T.P."/>
            <person name="Goeva M.A."/>
            <person name="Babich T.L."/>
            <person name="Sokolova D.S."/>
            <person name="Abdullin R."/>
            <person name="Poltaraus A.B."/>
            <person name="Toshchakov S.V."/>
            <person name="Nazina T.N."/>
        </authorList>
    </citation>
    <scope>NUCLEOTIDE SEQUENCE [LARGE SCALE GENOMIC DNA]</scope>
    <source>
        <strain evidence="2 3">JR1/69-3-13</strain>
    </source>
</reference>
<sequence>MQGFVVVARRLFASLFVAIACGLGLAACSTTGSSFDSSGLRYLVAGQTTLDEASGLLHSAPTDTYRQQDGSAMARWSHKASMVTDAIYFNQELWLAFGPDGRFQRIVKSENIPRANMFQGGARVDANAVSYPTQP</sequence>
<dbReference type="AlphaFoldDB" id="A0A2N4UA58"/>
<gene>
    <name evidence="2" type="ORF">CR159_02545</name>
</gene>
<comment type="caution">
    <text evidence="2">The sequence shown here is derived from an EMBL/GenBank/DDBJ whole genome shotgun (WGS) entry which is preliminary data.</text>
</comment>
<feature type="chain" id="PRO_5014937198" description="Beta-barrel assembly machine subunit BamE" evidence="1">
    <location>
        <begin position="27"/>
        <end position="135"/>
    </location>
</feature>
<accession>A0A2N4UA58</accession>
<feature type="signal peptide" evidence="1">
    <location>
        <begin position="1"/>
        <end position="26"/>
    </location>
</feature>
<evidence type="ECO:0000313" key="3">
    <source>
        <dbReference type="Proteomes" id="UP000234190"/>
    </source>
</evidence>
<keyword evidence="1" id="KW-0732">Signal</keyword>
<proteinExistence type="predicted"/>
<evidence type="ECO:0000256" key="1">
    <source>
        <dbReference type="SAM" id="SignalP"/>
    </source>
</evidence>